<protein>
    <recommendedName>
        <fullName evidence="3">Homeobox-leucine zipper protein</fullName>
    </recommendedName>
    <alternativeName>
        <fullName evidence="3">HD-ZIP protein</fullName>
    </alternativeName>
    <alternativeName>
        <fullName evidence="3">Homeodomain transcription factor</fullName>
    </alternativeName>
</protein>
<evidence type="ECO:0000313" key="6">
    <source>
        <dbReference type="EMBL" id="GEU69829.1"/>
    </source>
</evidence>
<comment type="similarity">
    <text evidence="3">Belongs to the HD-ZIP homeobox family. Class I subfamily.</text>
</comment>
<accession>A0A6L2M8N7</accession>
<keyword evidence="3 6" id="KW-0238">DNA-binding</keyword>
<keyword evidence="3" id="KW-0539">Nucleus</keyword>
<dbReference type="GO" id="GO:0005634">
    <property type="term" value="C:nucleus"/>
    <property type="evidence" value="ECO:0007669"/>
    <property type="project" value="UniProtKB-SubCell"/>
</dbReference>
<comment type="subcellular location">
    <subcellularLocation>
        <location evidence="3">Nucleus</location>
    </subcellularLocation>
</comment>
<comment type="function">
    <text evidence="3">Transcription factor.</text>
</comment>
<feature type="domain" description="Leucine zipper homeobox-associated" evidence="5">
    <location>
        <begin position="35"/>
        <end position="67"/>
    </location>
</feature>
<dbReference type="PANTHER" id="PTHR24326">
    <property type="entry name" value="HOMEOBOX-LEUCINE ZIPPER PROTEIN"/>
    <property type="match status" value="1"/>
</dbReference>
<dbReference type="GO" id="GO:0043565">
    <property type="term" value="F:sequence-specific DNA binding"/>
    <property type="evidence" value="ECO:0007669"/>
    <property type="project" value="InterPro"/>
</dbReference>
<sequence>MIVTVGSQIGLKKVFNMLRSSGYMVSKKRARWKTKQLEKDYNMLKRQFDNIKANNDVLKNHNKKLHERRLGRGHGLVIDLTNNDRHRWKSDWTQEGIQYVKIKWLYGLKKRARWKKKQLEKDYNVLKRQFDNIKANNDVLKNHNKKLHVLDLAIITSSM</sequence>
<comment type="caution">
    <text evidence="6">The sequence shown here is derived from an EMBL/GenBank/DDBJ whole genome shotgun (WGS) entry which is preliminary data.</text>
</comment>
<evidence type="ECO:0000256" key="4">
    <source>
        <dbReference type="SAM" id="Coils"/>
    </source>
</evidence>
<keyword evidence="2 3" id="KW-0804">Transcription</keyword>
<proteinExistence type="inferred from homology"/>
<evidence type="ECO:0000256" key="3">
    <source>
        <dbReference type="RuleBase" id="RU369038"/>
    </source>
</evidence>
<dbReference type="InterPro" id="IPR003106">
    <property type="entry name" value="Leu_zip_homeo"/>
</dbReference>
<dbReference type="PANTHER" id="PTHR24326:SF176">
    <property type="entry name" value="HOMEOBOX-LEUCINE ZIPPER PROTEIN ATHB-13"/>
    <property type="match status" value="1"/>
</dbReference>
<keyword evidence="4" id="KW-0175">Coiled coil</keyword>
<evidence type="ECO:0000256" key="1">
    <source>
        <dbReference type="ARBA" id="ARBA00023015"/>
    </source>
</evidence>
<dbReference type="Pfam" id="PF02183">
    <property type="entry name" value="HALZ"/>
    <property type="match status" value="2"/>
</dbReference>
<feature type="coiled-coil region" evidence="4">
    <location>
        <begin position="27"/>
        <end position="61"/>
    </location>
</feature>
<dbReference type="InterPro" id="IPR045224">
    <property type="entry name" value="HDZip_class_I_plant"/>
</dbReference>
<keyword evidence="3 6" id="KW-0371">Homeobox</keyword>
<reference evidence="6" key="1">
    <citation type="journal article" date="2019" name="Sci. Rep.">
        <title>Draft genome of Tanacetum cinerariifolium, the natural source of mosquito coil.</title>
        <authorList>
            <person name="Yamashiro T."/>
            <person name="Shiraishi A."/>
            <person name="Satake H."/>
            <person name="Nakayama K."/>
        </authorList>
    </citation>
    <scope>NUCLEOTIDE SEQUENCE</scope>
</reference>
<dbReference type="InterPro" id="IPR029021">
    <property type="entry name" value="Prot-tyrosine_phosphatase-like"/>
</dbReference>
<dbReference type="GO" id="GO:0045893">
    <property type="term" value="P:positive regulation of DNA-templated transcription"/>
    <property type="evidence" value="ECO:0007669"/>
    <property type="project" value="TreeGrafter"/>
</dbReference>
<dbReference type="Gene3D" id="3.90.190.10">
    <property type="entry name" value="Protein tyrosine phosphatase superfamily"/>
    <property type="match status" value="1"/>
</dbReference>
<evidence type="ECO:0000256" key="2">
    <source>
        <dbReference type="ARBA" id="ARBA00023163"/>
    </source>
</evidence>
<dbReference type="AlphaFoldDB" id="A0A6L2M8N7"/>
<feature type="domain" description="Leucine zipper homeobox-associated" evidence="5">
    <location>
        <begin position="117"/>
        <end position="148"/>
    </location>
</feature>
<evidence type="ECO:0000259" key="5">
    <source>
        <dbReference type="Pfam" id="PF02183"/>
    </source>
</evidence>
<name>A0A6L2M8N7_TANCI</name>
<dbReference type="GO" id="GO:0000981">
    <property type="term" value="F:DNA-binding transcription factor activity, RNA polymerase II-specific"/>
    <property type="evidence" value="ECO:0007669"/>
    <property type="project" value="UniProtKB-UniRule"/>
</dbReference>
<keyword evidence="1 3" id="KW-0805">Transcription regulation</keyword>
<organism evidence="6">
    <name type="scientific">Tanacetum cinerariifolium</name>
    <name type="common">Dalmatian daisy</name>
    <name type="synonym">Chrysanthemum cinerariifolium</name>
    <dbReference type="NCBI Taxonomy" id="118510"/>
    <lineage>
        <taxon>Eukaryota</taxon>
        <taxon>Viridiplantae</taxon>
        <taxon>Streptophyta</taxon>
        <taxon>Embryophyta</taxon>
        <taxon>Tracheophyta</taxon>
        <taxon>Spermatophyta</taxon>
        <taxon>Magnoliopsida</taxon>
        <taxon>eudicotyledons</taxon>
        <taxon>Gunneridae</taxon>
        <taxon>Pentapetalae</taxon>
        <taxon>asterids</taxon>
        <taxon>campanulids</taxon>
        <taxon>Asterales</taxon>
        <taxon>Asteraceae</taxon>
        <taxon>Asteroideae</taxon>
        <taxon>Anthemideae</taxon>
        <taxon>Anthemidinae</taxon>
        <taxon>Tanacetum</taxon>
    </lineage>
</organism>
<feature type="coiled-coil region" evidence="4">
    <location>
        <begin position="109"/>
        <end position="136"/>
    </location>
</feature>
<gene>
    <name evidence="6" type="ORF">Tci_041807</name>
</gene>
<dbReference type="EMBL" id="BKCJ010006007">
    <property type="protein sequence ID" value="GEU69829.1"/>
    <property type="molecule type" value="Genomic_DNA"/>
</dbReference>